<evidence type="ECO:0000259" key="4">
    <source>
        <dbReference type="PROSITE" id="PS51379"/>
    </source>
</evidence>
<evidence type="ECO:0000256" key="2">
    <source>
        <dbReference type="ARBA" id="ARBA00023004"/>
    </source>
</evidence>
<evidence type="ECO:0000256" key="3">
    <source>
        <dbReference type="ARBA" id="ARBA00023014"/>
    </source>
</evidence>
<feature type="domain" description="4Fe-4S ferredoxin-type" evidence="4">
    <location>
        <begin position="260"/>
        <end position="286"/>
    </location>
</feature>
<evidence type="ECO:0000256" key="1">
    <source>
        <dbReference type="ARBA" id="ARBA00022723"/>
    </source>
</evidence>
<evidence type="ECO:0000313" key="5">
    <source>
        <dbReference type="EMBL" id="MBC8590671.1"/>
    </source>
</evidence>
<dbReference type="Gene3D" id="3.20.20.100">
    <property type="entry name" value="NADP-dependent oxidoreductase domain"/>
    <property type="match status" value="1"/>
</dbReference>
<dbReference type="AlphaFoldDB" id="A0A926IMJ0"/>
<dbReference type="InterPro" id="IPR017900">
    <property type="entry name" value="4Fe4S_Fe_S_CS"/>
</dbReference>
<dbReference type="GO" id="GO:0016491">
    <property type="term" value="F:oxidoreductase activity"/>
    <property type="evidence" value="ECO:0007669"/>
    <property type="project" value="InterPro"/>
</dbReference>
<dbReference type="InterPro" id="IPR036812">
    <property type="entry name" value="NAD(P)_OxRdtase_dom_sf"/>
</dbReference>
<dbReference type="PROSITE" id="PS00198">
    <property type="entry name" value="4FE4S_FER_1"/>
    <property type="match status" value="1"/>
</dbReference>
<dbReference type="RefSeq" id="WP_249323508.1">
    <property type="nucleotide sequence ID" value="NZ_JACRTK010000002.1"/>
</dbReference>
<dbReference type="PANTHER" id="PTHR43312:SF1">
    <property type="entry name" value="NADP-DEPENDENT OXIDOREDUCTASE DOMAIN-CONTAINING PROTEIN"/>
    <property type="match status" value="1"/>
</dbReference>
<dbReference type="Gene3D" id="3.30.70.20">
    <property type="match status" value="1"/>
</dbReference>
<dbReference type="Proteomes" id="UP000601522">
    <property type="component" value="Unassembled WGS sequence"/>
</dbReference>
<accession>A0A926IMJ0</accession>
<dbReference type="PRINTS" id="PR00069">
    <property type="entry name" value="ALDKETRDTASE"/>
</dbReference>
<name>A0A926IMJ0_9FIRM</name>
<keyword evidence="2" id="KW-0408">Iron</keyword>
<comment type="caution">
    <text evidence="5">The sequence shown here is derived from an EMBL/GenBank/DDBJ whole genome shotgun (WGS) entry which is preliminary data.</text>
</comment>
<keyword evidence="1" id="KW-0479">Metal-binding</keyword>
<dbReference type="PANTHER" id="PTHR43312">
    <property type="entry name" value="D-THREO-ALDOSE 1-DEHYDROGENASE"/>
    <property type="match status" value="1"/>
</dbReference>
<dbReference type="InterPro" id="IPR023210">
    <property type="entry name" value="NADP_OxRdtase_dom"/>
</dbReference>
<organism evidence="5 6">
    <name type="scientific">Wansuia hejianensis</name>
    <dbReference type="NCBI Taxonomy" id="2763667"/>
    <lineage>
        <taxon>Bacteria</taxon>
        <taxon>Bacillati</taxon>
        <taxon>Bacillota</taxon>
        <taxon>Clostridia</taxon>
        <taxon>Lachnospirales</taxon>
        <taxon>Lachnospiraceae</taxon>
        <taxon>Wansuia</taxon>
    </lineage>
</organism>
<dbReference type="GO" id="GO:0051536">
    <property type="term" value="F:iron-sulfur cluster binding"/>
    <property type="evidence" value="ECO:0007669"/>
    <property type="project" value="UniProtKB-KW"/>
</dbReference>
<dbReference type="EMBL" id="JACRTK010000002">
    <property type="protein sequence ID" value="MBC8590671.1"/>
    <property type="molecule type" value="Genomic_DNA"/>
</dbReference>
<keyword evidence="3" id="KW-0411">Iron-sulfur</keyword>
<dbReference type="CDD" id="cd19100">
    <property type="entry name" value="AKR_unchar"/>
    <property type="match status" value="1"/>
</dbReference>
<reference evidence="5 6" key="1">
    <citation type="submission" date="2020-08" db="EMBL/GenBank/DDBJ databases">
        <title>Genome public.</title>
        <authorList>
            <person name="Liu C."/>
            <person name="Sun Q."/>
        </authorList>
    </citation>
    <scope>NUCLEOTIDE SEQUENCE [LARGE SCALE GENOMIC DNA]</scope>
    <source>
        <strain evidence="5 6">NSJ-26</strain>
    </source>
</reference>
<dbReference type="Pfam" id="PF13237">
    <property type="entry name" value="Fer4_10"/>
    <property type="match status" value="1"/>
</dbReference>
<dbReference type="Pfam" id="PF00248">
    <property type="entry name" value="Aldo_ket_red"/>
    <property type="match status" value="1"/>
</dbReference>
<dbReference type="InterPro" id="IPR017896">
    <property type="entry name" value="4Fe4S_Fe-S-bd"/>
</dbReference>
<evidence type="ECO:0000313" key="6">
    <source>
        <dbReference type="Proteomes" id="UP000601522"/>
    </source>
</evidence>
<dbReference type="SUPFAM" id="SSF54862">
    <property type="entry name" value="4Fe-4S ferredoxins"/>
    <property type="match status" value="1"/>
</dbReference>
<proteinExistence type="predicted"/>
<dbReference type="SUPFAM" id="SSF51430">
    <property type="entry name" value="NAD(P)-linked oxidoreductase"/>
    <property type="match status" value="1"/>
</dbReference>
<keyword evidence="6" id="KW-1185">Reference proteome</keyword>
<sequence>MEKVVLGNTNIEVSRLCFGSLTMTPFQANLPIKEGADLIKYAFQKGINFLDTAEIYDNYGYIREALKEIKREDYVITSKSYAYTEKMAKDSLNLALKEIGTDYIDIFLLHEQESIHTIKGHYEAIEYFLKAKEAGKIRSFGISTHRVSGALAVKEFKEIEIIHPIVNKQGIGIHDGNIYDMLDVLKDLHEIGKGIYGMKPLGGGHLIKNVEESFNFVKNIPYIDSIAIGMQSTDEIDANIHLLEHGYIPKDITDRLKRKNRKLIVGDYCVGCGNCEKRCQQNGITVIDSKAIPNEKCILCGYCATVCPEFCIKVI</sequence>
<dbReference type="InterPro" id="IPR053135">
    <property type="entry name" value="AKR2_Oxidoreductase"/>
</dbReference>
<dbReference type="InterPro" id="IPR020471">
    <property type="entry name" value="AKR"/>
</dbReference>
<gene>
    <name evidence="5" type="ORF">H8689_05935</name>
</gene>
<dbReference type="PROSITE" id="PS51379">
    <property type="entry name" value="4FE4S_FER_2"/>
    <property type="match status" value="2"/>
</dbReference>
<feature type="domain" description="4Fe-4S ferredoxin-type" evidence="4">
    <location>
        <begin position="288"/>
        <end position="315"/>
    </location>
</feature>
<protein>
    <submittedName>
        <fullName evidence="5">Aldo/keto reductase</fullName>
    </submittedName>
</protein>
<dbReference type="GO" id="GO:0046872">
    <property type="term" value="F:metal ion binding"/>
    <property type="evidence" value="ECO:0007669"/>
    <property type="project" value="UniProtKB-KW"/>
</dbReference>